<protein>
    <recommendedName>
        <fullName evidence="1">Tc1-like transposase DDE domain-containing protein</fullName>
    </recommendedName>
</protein>
<evidence type="ECO:0000259" key="1">
    <source>
        <dbReference type="Pfam" id="PF13358"/>
    </source>
</evidence>
<name>A0A2B4RZC9_STYPI</name>
<feature type="domain" description="Tc1-like transposase DDE" evidence="1">
    <location>
        <begin position="37"/>
        <end position="188"/>
    </location>
</feature>
<accession>A0A2B4RZC9</accession>
<reference evidence="3" key="1">
    <citation type="journal article" date="2017" name="bioRxiv">
        <title>Comparative analysis of the genomes of Stylophora pistillata and Acropora digitifera provides evidence for extensive differences between species of corals.</title>
        <authorList>
            <person name="Voolstra C.R."/>
            <person name="Li Y."/>
            <person name="Liew Y.J."/>
            <person name="Baumgarten S."/>
            <person name="Zoccola D."/>
            <person name="Flot J.-F."/>
            <person name="Tambutte S."/>
            <person name="Allemand D."/>
            <person name="Aranda M."/>
        </authorList>
    </citation>
    <scope>NUCLEOTIDE SEQUENCE [LARGE SCALE GENOMIC DNA]</scope>
</reference>
<comment type="caution">
    <text evidence="2">The sequence shown here is derived from an EMBL/GenBank/DDBJ whole genome shotgun (WGS) entry which is preliminary data.</text>
</comment>
<dbReference type="EMBL" id="LSMT01000258">
    <property type="protein sequence ID" value="PFX21910.1"/>
    <property type="molecule type" value="Genomic_DNA"/>
</dbReference>
<evidence type="ECO:0000313" key="3">
    <source>
        <dbReference type="Proteomes" id="UP000225706"/>
    </source>
</evidence>
<dbReference type="OrthoDB" id="6145513at2759"/>
<dbReference type="Pfam" id="PF13358">
    <property type="entry name" value="DDE_3"/>
    <property type="match status" value="1"/>
</dbReference>
<dbReference type="AlphaFoldDB" id="A0A2B4RZC9"/>
<gene>
    <name evidence="2" type="ORF">AWC38_SpisGene13593</name>
</gene>
<dbReference type="PANTHER" id="PTHR46564">
    <property type="entry name" value="TRANSPOSASE"/>
    <property type="match status" value="1"/>
</dbReference>
<dbReference type="PANTHER" id="PTHR46564:SF1">
    <property type="entry name" value="TRANSPOSASE"/>
    <property type="match status" value="1"/>
</dbReference>
<proteinExistence type="predicted"/>
<dbReference type="Proteomes" id="UP000225706">
    <property type="component" value="Unassembled WGS sequence"/>
</dbReference>
<keyword evidence="3" id="KW-1185">Reference proteome</keyword>
<dbReference type="InterPro" id="IPR036397">
    <property type="entry name" value="RNaseH_sf"/>
</dbReference>
<organism evidence="2 3">
    <name type="scientific">Stylophora pistillata</name>
    <name type="common">Smooth cauliflower coral</name>
    <dbReference type="NCBI Taxonomy" id="50429"/>
    <lineage>
        <taxon>Eukaryota</taxon>
        <taxon>Metazoa</taxon>
        <taxon>Cnidaria</taxon>
        <taxon>Anthozoa</taxon>
        <taxon>Hexacorallia</taxon>
        <taxon>Scleractinia</taxon>
        <taxon>Astrocoeniina</taxon>
        <taxon>Pocilloporidae</taxon>
        <taxon>Stylophora</taxon>
    </lineage>
</organism>
<dbReference type="GO" id="GO:0003676">
    <property type="term" value="F:nucleic acid binding"/>
    <property type="evidence" value="ECO:0007669"/>
    <property type="project" value="InterPro"/>
</dbReference>
<sequence>MTKKKIQQIPLESQRSGNIHRRNEFLDTISDLEPGTVHCFDESSVVKTTCNRKYGNAPRGEPAFEIQRYASSATNTINLLHSPFGVGFMNVLKGPSNGQELLLFFQEAVNLIRADGSAVLERGDTVIMDNCGFHHGHFVEPILTTLLANCGVRLLFQPPYSPEFNTCKLCFHDIKEFLRQNQRLAEEETAYAIYEACQNITQQKSMNKEVGPPEKYYLSTCSTEREQKCGHRITGVAAQSTLIECDSIPKAKREIPTREMARRFPHLQEITDEIPPCDSAGGIHFLIGRDPPKLLKVREFRNGPKGAPWAQ</sequence>
<dbReference type="InterPro" id="IPR038717">
    <property type="entry name" value="Tc1-like_DDE_dom"/>
</dbReference>
<dbReference type="STRING" id="50429.A0A2B4RZC9"/>
<dbReference type="Gene3D" id="3.30.420.10">
    <property type="entry name" value="Ribonuclease H-like superfamily/Ribonuclease H"/>
    <property type="match status" value="1"/>
</dbReference>
<evidence type="ECO:0000313" key="2">
    <source>
        <dbReference type="EMBL" id="PFX21910.1"/>
    </source>
</evidence>